<dbReference type="RefSeq" id="WP_045025917.1">
    <property type="nucleotide sequence ID" value="NZ_JRHC01000001.1"/>
</dbReference>
<comment type="caution">
    <text evidence="2">The sequence shown here is derived from an EMBL/GenBank/DDBJ whole genome shotgun (WGS) entry which is preliminary data.</text>
</comment>
<dbReference type="PROSITE" id="PS51186">
    <property type="entry name" value="GNAT"/>
    <property type="match status" value="1"/>
</dbReference>
<dbReference type="OrthoDB" id="9796171at2"/>
<protein>
    <submittedName>
        <fullName evidence="2">GNAT family acetyltransferase</fullName>
    </submittedName>
</protein>
<dbReference type="InterPro" id="IPR000182">
    <property type="entry name" value="GNAT_dom"/>
</dbReference>
<dbReference type="InterPro" id="IPR016181">
    <property type="entry name" value="Acyl_CoA_acyltransferase"/>
</dbReference>
<name>A0A0D8JBK9_9BACT</name>
<evidence type="ECO:0000313" key="3">
    <source>
        <dbReference type="Proteomes" id="UP000032544"/>
    </source>
</evidence>
<dbReference type="Pfam" id="PF13673">
    <property type="entry name" value="Acetyltransf_10"/>
    <property type="match status" value="1"/>
</dbReference>
<dbReference type="CDD" id="cd04301">
    <property type="entry name" value="NAT_SF"/>
    <property type="match status" value="1"/>
</dbReference>
<reference evidence="2 3" key="1">
    <citation type="submission" date="2014-09" db="EMBL/GenBank/DDBJ databases">
        <title>Draft Genome Sequence of Draconibacterium sp. JN14CK-3.</title>
        <authorList>
            <person name="Dong C."/>
            <person name="Lai Q."/>
            <person name="Shao Z."/>
        </authorList>
    </citation>
    <scope>NUCLEOTIDE SEQUENCE [LARGE SCALE GENOMIC DNA]</scope>
    <source>
        <strain evidence="2 3">JN14CK-3</strain>
    </source>
</reference>
<feature type="domain" description="N-acetyltransferase" evidence="1">
    <location>
        <begin position="6"/>
        <end position="148"/>
    </location>
</feature>
<sequence>MTFKFKHFTQLTTSELYNILQLRAEIFVVEQDCVYNDLDGLDKDAIHQFMEKDGQIVAYSRLLKPGTRFNDYSIGRVVVRESERGSGLGIQMMEEAKTYILENWKPDKIKISAQKYLRKFYEDLGFKIVTDEYLEDGIPHYGMLFENKVN</sequence>
<dbReference type="STRING" id="1544798.LH29_02345"/>
<dbReference type="EMBL" id="JRHC01000001">
    <property type="protein sequence ID" value="KJF44365.1"/>
    <property type="molecule type" value="Genomic_DNA"/>
</dbReference>
<organism evidence="2 3">
    <name type="scientific">Draconibacterium sediminis</name>
    <dbReference type="NCBI Taxonomy" id="1544798"/>
    <lineage>
        <taxon>Bacteria</taxon>
        <taxon>Pseudomonadati</taxon>
        <taxon>Bacteroidota</taxon>
        <taxon>Bacteroidia</taxon>
        <taxon>Marinilabiliales</taxon>
        <taxon>Prolixibacteraceae</taxon>
        <taxon>Draconibacterium</taxon>
    </lineage>
</organism>
<dbReference type="Proteomes" id="UP000032544">
    <property type="component" value="Unassembled WGS sequence"/>
</dbReference>
<dbReference type="GO" id="GO:0016747">
    <property type="term" value="F:acyltransferase activity, transferring groups other than amino-acyl groups"/>
    <property type="evidence" value="ECO:0007669"/>
    <property type="project" value="InterPro"/>
</dbReference>
<accession>A0A0D8JBK9</accession>
<keyword evidence="3" id="KW-1185">Reference proteome</keyword>
<keyword evidence="2" id="KW-0808">Transferase</keyword>
<gene>
    <name evidence="2" type="ORF">LH29_02345</name>
</gene>
<dbReference type="AlphaFoldDB" id="A0A0D8JBK9"/>
<evidence type="ECO:0000259" key="1">
    <source>
        <dbReference type="PROSITE" id="PS51186"/>
    </source>
</evidence>
<dbReference type="PATRIC" id="fig|1544798.3.peg.488"/>
<dbReference type="Gene3D" id="3.40.630.30">
    <property type="match status" value="1"/>
</dbReference>
<proteinExistence type="predicted"/>
<dbReference type="SUPFAM" id="SSF55729">
    <property type="entry name" value="Acyl-CoA N-acyltransferases (Nat)"/>
    <property type="match status" value="1"/>
</dbReference>
<evidence type="ECO:0000313" key="2">
    <source>
        <dbReference type="EMBL" id="KJF44365.1"/>
    </source>
</evidence>